<dbReference type="InterPro" id="IPR008969">
    <property type="entry name" value="CarboxyPept-like_regulatory"/>
</dbReference>
<dbReference type="AlphaFoldDB" id="A0A518DYT5"/>
<dbReference type="KEGG" id="lcre:Pla8534_48330"/>
<accession>A0A518DYT5</accession>
<protein>
    <recommendedName>
        <fullName evidence="3">Carboxypeptidase regulatory-like domain-containing protein</fullName>
    </recommendedName>
</protein>
<evidence type="ECO:0000313" key="1">
    <source>
        <dbReference type="EMBL" id="QDU97008.1"/>
    </source>
</evidence>
<sequence length="311" mass="34231">MKNPMSRRISLHLSLSTLYLTALAGAAVLLWSGCPRTLSYNDPLPNAKVAETIRKSIDQAGSGGGAAAGPQPQGWATIRGVITVNGATPSPAPLETKTSDPCGVVLDTSLLVNPENNGLAYVVVFLNDGLMENDLEAAAPKWVHPSYRLTEETRFHNFDQKNCIFLDRAAAVRSDQELRILNSDGFAHNTSIKDRFNRTMPANSEFNWGPNGESRDPVPVSCAIHPWMSSHLLIRDNPYFAVTDANGRFEIKNVPSDVELEFRVWHERTGYVPDATVNGQAESWSKGKFSRTFTDGEELEMNVVLNNSLFQ</sequence>
<evidence type="ECO:0008006" key="3">
    <source>
        <dbReference type="Google" id="ProtNLM"/>
    </source>
</evidence>
<dbReference type="EMBL" id="CP036433">
    <property type="protein sequence ID" value="QDU97008.1"/>
    <property type="molecule type" value="Genomic_DNA"/>
</dbReference>
<name>A0A518DYT5_9BACT</name>
<evidence type="ECO:0000313" key="2">
    <source>
        <dbReference type="Proteomes" id="UP000317648"/>
    </source>
</evidence>
<dbReference type="PROSITE" id="PS51257">
    <property type="entry name" value="PROKAR_LIPOPROTEIN"/>
    <property type="match status" value="1"/>
</dbReference>
<reference evidence="1 2" key="1">
    <citation type="submission" date="2019-02" db="EMBL/GenBank/DDBJ databases">
        <title>Deep-cultivation of Planctomycetes and their phenomic and genomic characterization uncovers novel biology.</title>
        <authorList>
            <person name="Wiegand S."/>
            <person name="Jogler M."/>
            <person name="Boedeker C."/>
            <person name="Pinto D."/>
            <person name="Vollmers J."/>
            <person name="Rivas-Marin E."/>
            <person name="Kohn T."/>
            <person name="Peeters S.H."/>
            <person name="Heuer A."/>
            <person name="Rast P."/>
            <person name="Oberbeckmann S."/>
            <person name="Bunk B."/>
            <person name="Jeske O."/>
            <person name="Meyerdierks A."/>
            <person name="Storesund J.E."/>
            <person name="Kallscheuer N."/>
            <person name="Luecker S."/>
            <person name="Lage O.M."/>
            <person name="Pohl T."/>
            <person name="Merkel B.J."/>
            <person name="Hornburger P."/>
            <person name="Mueller R.-W."/>
            <person name="Bruemmer F."/>
            <person name="Labrenz M."/>
            <person name="Spormann A.M."/>
            <person name="Op den Camp H."/>
            <person name="Overmann J."/>
            <person name="Amann R."/>
            <person name="Jetten M.S.M."/>
            <person name="Mascher T."/>
            <person name="Medema M.H."/>
            <person name="Devos D.P."/>
            <person name="Kaster A.-K."/>
            <person name="Ovreas L."/>
            <person name="Rohde M."/>
            <person name="Galperin M.Y."/>
            <person name="Jogler C."/>
        </authorList>
    </citation>
    <scope>NUCLEOTIDE SEQUENCE [LARGE SCALE GENOMIC DNA]</scope>
    <source>
        <strain evidence="1 2">Pla85_3_4</strain>
    </source>
</reference>
<organism evidence="1 2">
    <name type="scientific">Lignipirellula cremea</name>
    <dbReference type="NCBI Taxonomy" id="2528010"/>
    <lineage>
        <taxon>Bacteria</taxon>
        <taxon>Pseudomonadati</taxon>
        <taxon>Planctomycetota</taxon>
        <taxon>Planctomycetia</taxon>
        <taxon>Pirellulales</taxon>
        <taxon>Pirellulaceae</taxon>
        <taxon>Lignipirellula</taxon>
    </lineage>
</organism>
<gene>
    <name evidence="1" type="ORF">Pla8534_48330</name>
</gene>
<keyword evidence="2" id="KW-1185">Reference proteome</keyword>
<proteinExistence type="predicted"/>
<dbReference type="Proteomes" id="UP000317648">
    <property type="component" value="Chromosome"/>
</dbReference>
<dbReference type="SUPFAM" id="SSF49464">
    <property type="entry name" value="Carboxypeptidase regulatory domain-like"/>
    <property type="match status" value="1"/>
</dbReference>